<dbReference type="EMBL" id="BSPD01000004">
    <property type="protein sequence ID" value="GLS24438.1"/>
    <property type="molecule type" value="Genomic_DNA"/>
</dbReference>
<organism evidence="1 2">
    <name type="scientific">Marinibactrum halimedae</name>
    <dbReference type="NCBI Taxonomy" id="1444977"/>
    <lineage>
        <taxon>Bacteria</taxon>
        <taxon>Pseudomonadati</taxon>
        <taxon>Pseudomonadota</taxon>
        <taxon>Gammaproteobacteria</taxon>
        <taxon>Cellvibrionales</taxon>
        <taxon>Cellvibrionaceae</taxon>
        <taxon>Marinibactrum</taxon>
    </lineage>
</organism>
<comment type="caution">
    <text evidence="1">The sequence shown here is derived from an EMBL/GenBank/DDBJ whole genome shotgun (WGS) entry which is preliminary data.</text>
</comment>
<dbReference type="PANTHER" id="PTHR36455">
    <property type="match status" value="1"/>
</dbReference>
<dbReference type="Proteomes" id="UP001156870">
    <property type="component" value="Unassembled WGS sequence"/>
</dbReference>
<dbReference type="Pfam" id="PF05717">
    <property type="entry name" value="TnpB_IS66"/>
    <property type="match status" value="1"/>
</dbReference>
<evidence type="ECO:0000313" key="1">
    <source>
        <dbReference type="EMBL" id="GLS24438.1"/>
    </source>
</evidence>
<name>A0AA37WJV0_9GAMM</name>
<keyword evidence="2" id="KW-1185">Reference proteome</keyword>
<dbReference type="PANTHER" id="PTHR36455:SF1">
    <property type="entry name" value="BLR8292 PROTEIN"/>
    <property type="match status" value="1"/>
</dbReference>
<reference evidence="1 2" key="1">
    <citation type="journal article" date="2014" name="Int. J. Syst. Evol. Microbiol.">
        <title>Complete genome sequence of Corynebacterium casei LMG S-19264T (=DSM 44701T), isolated from a smear-ripened cheese.</title>
        <authorList>
            <consortium name="US DOE Joint Genome Institute (JGI-PGF)"/>
            <person name="Walter F."/>
            <person name="Albersmeier A."/>
            <person name="Kalinowski J."/>
            <person name="Ruckert C."/>
        </authorList>
    </citation>
    <scope>NUCLEOTIDE SEQUENCE [LARGE SCALE GENOMIC DNA]</scope>
    <source>
        <strain evidence="1 2">NBRC 110095</strain>
    </source>
</reference>
<accession>A0AA37WJV0</accession>
<evidence type="ECO:0000313" key="2">
    <source>
        <dbReference type="Proteomes" id="UP001156870"/>
    </source>
</evidence>
<dbReference type="InterPro" id="IPR008878">
    <property type="entry name" value="Transposase_IS66_Orf2"/>
</dbReference>
<dbReference type="NCBIfam" id="NF033819">
    <property type="entry name" value="IS66_TnpB"/>
    <property type="match status" value="1"/>
</dbReference>
<dbReference type="AlphaFoldDB" id="A0AA37WJV0"/>
<protein>
    <submittedName>
        <fullName evidence="1">Transposase</fullName>
    </submittedName>
</protein>
<proteinExistence type="predicted"/>
<gene>
    <name evidence="1" type="ORF">GCM10007877_01490</name>
</gene>
<sequence length="107" mass="12896">MHRNPVDFRKAINGLSVIVSDIMELDVYQPALFVFCNKRRDQIKVLYWDYTGFALWQKRLEKDKFKWPKKKSLDTVSITHEQWSWLLRGVDFEKIQPHQTLKYSHVA</sequence>